<protein>
    <submittedName>
        <fullName evidence="1">15627_t:CDS:1</fullName>
    </submittedName>
</protein>
<evidence type="ECO:0000313" key="2">
    <source>
        <dbReference type="Proteomes" id="UP000789759"/>
    </source>
</evidence>
<name>A0A9N9EM09_9GLOM</name>
<dbReference type="Proteomes" id="UP000789759">
    <property type="component" value="Unassembled WGS sequence"/>
</dbReference>
<proteinExistence type="predicted"/>
<dbReference type="OrthoDB" id="2431379at2759"/>
<keyword evidence="2" id="KW-1185">Reference proteome</keyword>
<evidence type="ECO:0000313" key="1">
    <source>
        <dbReference type="EMBL" id="CAG8683594.1"/>
    </source>
</evidence>
<dbReference type="EMBL" id="CAJVQA010009319">
    <property type="protein sequence ID" value="CAG8683594.1"/>
    <property type="molecule type" value="Genomic_DNA"/>
</dbReference>
<dbReference type="AlphaFoldDB" id="A0A9N9EM09"/>
<accession>A0A9N9EM09</accession>
<reference evidence="1" key="1">
    <citation type="submission" date="2021-06" db="EMBL/GenBank/DDBJ databases">
        <authorList>
            <person name="Kallberg Y."/>
            <person name="Tangrot J."/>
            <person name="Rosling A."/>
        </authorList>
    </citation>
    <scope>NUCLEOTIDE SEQUENCE</scope>
    <source>
        <strain evidence="1">FL966</strain>
    </source>
</reference>
<gene>
    <name evidence="1" type="ORF">CPELLU_LOCUS10935</name>
</gene>
<organism evidence="1 2">
    <name type="scientific">Cetraspora pellucida</name>
    <dbReference type="NCBI Taxonomy" id="1433469"/>
    <lineage>
        <taxon>Eukaryota</taxon>
        <taxon>Fungi</taxon>
        <taxon>Fungi incertae sedis</taxon>
        <taxon>Mucoromycota</taxon>
        <taxon>Glomeromycotina</taxon>
        <taxon>Glomeromycetes</taxon>
        <taxon>Diversisporales</taxon>
        <taxon>Gigasporaceae</taxon>
        <taxon>Cetraspora</taxon>
    </lineage>
</organism>
<comment type="caution">
    <text evidence="1">The sequence shown here is derived from an EMBL/GenBank/DDBJ whole genome shotgun (WGS) entry which is preliminary data.</text>
</comment>
<sequence length="239" mass="27797">MNEAVLYNGKKVALDNLYNLTLDTVENGPIEVEYDLCQIRFEKLLERIDHSLIAEVWEVHSIENKLNIGQHIVLLKNGFHLCTCILLFDSEIVCYHWFYVILQSEKGLFHISLIPNYWYKDDVDSLVNNKPFVKAKLNKHDDSTSNTLSIPSFSAVEESWNTIFIEPPEQAAAKVIVDYDDPNDSDVLMKMFKKWIYKHEEVQCSKKINQLQNTEDDQASKYEQVDNEVLECDLAMEDD</sequence>